<sequence>MRYRETNLLILNNIDLTDPSTHLRPDINALWTTLRKETPVAWHPEVNGQPGFWVVSSHQYASQVYRDSEVYSSTQGNVLATLLRGGDSAGGKMLAVSDGERHREIRKVLLRSFSPKNLESLQEKIKAAMHELIGRAVRNGIFDFAIDVAPKIPLSAICDILQIPEDDREKLFTDSSSALASNLQDAEDVDARIARNRVLMYFFKLVQKRKLEAPGEDLVSNLIAMSYSDIALTQEELIFNCYSLLLGGDETTRLTMIGIIKAFSEHPESWHQLRQGNVETGKAVEELLRWTTPALHSGRTATRDTELGGIHIKAGEIVTVWIKSANFDESVFHNPGVLDLSRAENRHFSFAYGAHFCLGAVLARIEIAALLNALVEQVQDIVLVSTPLPIYSTFLSGFHSLPVRFTPAISLQGK</sequence>
<dbReference type="EMBL" id="AXDT01000164">
    <property type="protein sequence ID" value="ERT11918.1"/>
    <property type="molecule type" value="Genomic_DNA"/>
</dbReference>
<dbReference type="InterPro" id="IPR001128">
    <property type="entry name" value="Cyt_P450"/>
</dbReference>
<evidence type="ECO:0000313" key="2">
    <source>
        <dbReference type="EMBL" id="ERT11918.1"/>
    </source>
</evidence>
<dbReference type="RefSeq" id="WP_023045446.1">
    <property type="nucleotide sequence ID" value="NZ_AXDT01000164.1"/>
</dbReference>
<comment type="similarity">
    <text evidence="1">Belongs to the cytochrome P450 family.</text>
</comment>
<dbReference type="GO" id="GO:0006707">
    <property type="term" value="P:cholesterol catabolic process"/>
    <property type="evidence" value="ECO:0007669"/>
    <property type="project" value="TreeGrafter"/>
</dbReference>
<dbReference type="GO" id="GO:0005506">
    <property type="term" value="F:iron ion binding"/>
    <property type="evidence" value="ECO:0007669"/>
    <property type="project" value="InterPro"/>
</dbReference>
<accession>U7QVR5</accession>
<dbReference type="InterPro" id="IPR036396">
    <property type="entry name" value="Cyt_P450_sf"/>
</dbReference>
<gene>
    <name evidence="2" type="ORF">O185_16930</name>
</gene>
<dbReference type="PATRIC" id="fig|1389415.4.peg.3367"/>
<dbReference type="GO" id="GO:0008395">
    <property type="term" value="F:steroid hydroxylase activity"/>
    <property type="evidence" value="ECO:0007669"/>
    <property type="project" value="TreeGrafter"/>
</dbReference>
<proteinExistence type="inferred from homology"/>
<dbReference type="SUPFAM" id="SSF48264">
    <property type="entry name" value="Cytochrome P450"/>
    <property type="match status" value="1"/>
</dbReference>
<keyword evidence="3" id="KW-1185">Reference proteome</keyword>
<evidence type="ECO:0000256" key="1">
    <source>
        <dbReference type="ARBA" id="ARBA00010617"/>
    </source>
</evidence>
<name>U7QVR5_PHOTE</name>
<dbReference type="Gene3D" id="1.10.630.10">
    <property type="entry name" value="Cytochrome P450"/>
    <property type="match status" value="1"/>
</dbReference>
<dbReference type="AlphaFoldDB" id="U7QVR5"/>
<organism evidence="2 3">
    <name type="scientific">Photorhabdus temperata J3</name>
    <dbReference type="NCBI Taxonomy" id="1389415"/>
    <lineage>
        <taxon>Bacteria</taxon>
        <taxon>Pseudomonadati</taxon>
        <taxon>Pseudomonadota</taxon>
        <taxon>Gammaproteobacteria</taxon>
        <taxon>Enterobacterales</taxon>
        <taxon>Morganellaceae</taxon>
        <taxon>Photorhabdus</taxon>
    </lineage>
</organism>
<dbReference type="GO" id="GO:0020037">
    <property type="term" value="F:heme binding"/>
    <property type="evidence" value="ECO:0007669"/>
    <property type="project" value="InterPro"/>
</dbReference>
<dbReference type="InterPro" id="IPR002397">
    <property type="entry name" value="Cyt_P450_B"/>
</dbReference>
<dbReference type="PRINTS" id="PR00359">
    <property type="entry name" value="BP450"/>
</dbReference>
<dbReference type="GO" id="GO:0036199">
    <property type="term" value="F:cholest-4-en-3-one 26-monooxygenase activity"/>
    <property type="evidence" value="ECO:0007669"/>
    <property type="project" value="TreeGrafter"/>
</dbReference>
<dbReference type="Proteomes" id="UP000017133">
    <property type="component" value="Unassembled WGS sequence"/>
</dbReference>
<evidence type="ECO:0008006" key="4">
    <source>
        <dbReference type="Google" id="ProtNLM"/>
    </source>
</evidence>
<dbReference type="PANTHER" id="PTHR46696">
    <property type="entry name" value="P450, PUTATIVE (EUROFUNG)-RELATED"/>
    <property type="match status" value="1"/>
</dbReference>
<reference evidence="2 3" key="1">
    <citation type="submission" date="2013-10" db="EMBL/GenBank/DDBJ databases">
        <title>Whole Genome Shotgun Sequence of Photorhabdus temperata J3.</title>
        <authorList>
            <person name="Park G.-S."/>
            <person name="Hong S.-J."/>
            <person name="Shin J.-H."/>
        </authorList>
    </citation>
    <scope>NUCLEOTIDE SEQUENCE [LARGE SCALE GENOMIC DNA]</scope>
    <source>
        <strain evidence="2 3">J3</strain>
    </source>
</reference>
<comment type="caution">
    <text evidence="2">The sequence shown here is derived from an EMBL/GenBank/DDBJ whole genome shotgun (WGS) entry which is preliminary data.</text>
</comment>
<evidence type="ECO:0000313" key="3">
    <source>
        <dbReference type="Proteomes" id="UP000017133"/>
    </source>
</evidence>
<dbReference type="PANTHER" id="PTHR46696:SF4">
    <property type="entry name" value="BIOTIN BIOSYNTHESIS CYTOCHROME P450"/>
    <property type="match status" value="1"/>
</dbReference>
<dbReference type="Pfam" id="PF00067">
    <property type="entry name" value="p450"/>
    <property type="match status" value="1"/>
</dbReference>
<protein>
    <recommendedName>
        <fullName evidence="4">Cytochrome P450</fullName>
    </recommendedName>
</protein>